<comment type="caution">
    <text evidence="9">The sequence shown here is derived from an EMBL/GenBank/DDBJ whole genome shotgun (WGS) entry which is preliminary data.</text>
</comment>
<evidence type="ECO:0000256" key="2">
    <source>
        <dbReference type="ARBA" id="ARBA00010532"/>
    </source>
</evidence>
<evidence type="ECO:0000313" key="8">
    <source>
        <dbReference type="EMBL" id="CAF0813667.1"/>
    </source>
</evidence>
<dbReference type="Proteomes" id="UP000663889">
    <property type="component" value="Unassembled WGS sequence"/>
</dbReference>
<dbReference type="Pfam" id="PF01130">
    <property type="entry name" value="CD36"/>
    <property type="match status" value="1"/>
</dbReference>
<feature type="transmembrane region" description="Helical" evidence="7">
    <location>
        <begin position="21"/>
        <end position="42"/>
    </location>
</feature>
<name>A0A814DT94_9BILA</name>
<evidence type="ECO:0000256" key="1">
    <source>
        <dbReference type="ARBA" id="ARBA00004370"/>
    </source>
</evidence>
<keyword evidence="4 7" id="KW-1133">Transmembrane helix</keyword>
<gene>
    <name evidence="8" type="ORF">RFH988_LOCUS4561</name>
    <name evidence="9" type="ORF">SEV965_LOCUS8555</name>
</gene>
<dbReference type="AlphaFoldDB" id="A0A814DT94"/>
<evidence type="ECO:0000256" key="6">
    <source>
        <dbReference type="ARBA" id="ARBA00023180"/>
    </source>
</evidence>
<dbReference type="InterPro" id="IPR002159">
    <property type="entry name" value="CD36_fam"/>
</dbReference>
<reference evidence="9" key="1">
    <citation type="submission" date="2021-02" db="EMBL/GenBank/DDBJ databases">
        <authorList>
            <person name="Nowell W R."/>
        </authorList>
    </citation>
    <scope>NUCLEOTIDE SEQUENCE</scope>
</reference>
<comment type="subcellular location">
    <subcellularLocation>
        <location evidence="1">Membrane</location>
    </subcellularLocation>
</comment>
<dbReference type="Proteomes" id="UP000663882">
    <property type="component" value="Unassembled WGS sequence"/>
</dbReference>
<dbReference type="GO" id="GO:0005044">
    <property type="term" value="F:scavenger receptor activity"/>
    <property type="evidence" value="ECO:0007669"/>
    <property type="project" value="TreeGrafter"/>
</dbReference>
<proteinExistence type="inferred from homology"/>
<organism evidence="9 10">
    <name type="scientific">Rotaria sordida</name>
    <dbReference type="NCBI Taxonomy" id="392033"/>
    <lineage>
        <taxon>Eukaryota</taxon>
        <taxon>Metazoa</taxon>
        <taxon>Spiralia</taxon>
        <taxon>Gnathifera</taxon>
        <taxon>Rotifera</taxon>
        <taxon>Eurotatoria</taxon>
        <taxon>Bdelloidea</taxon>
        <taxon>Philodinida</taxon>
        <taxon>Philodinidae</taxon>
        <taxon>Rotaria</taxon>
    </lineage>
</organism>
<evidence type="ECO:0000313" key="9">
    <source>
        <dbReference type="EMBL" id="CAF0956990.1"/>
    </source>
</evidence>
<dbReference type="OrthoDB" id="18585at2759"/>
<keyword evidence="3 7" id="KW-0812">Transmembrane</keyword>
<dbReference type="EMBL" id="CAJNOO010000120">
    <property type="protein sequence ID" value="CAF0813667.1"/>
    <property type="molecule type" value="Genomic_DNA"/>
</dbReference>
<evidence type="ECO:0000256" key="4">
    <source>
        <dbReference type="ARBA" id="ARBA00022989"/>
    </source>
</evidence>
<evidence type="ECO:0000313" key="10">
    <source>
        <dbReference type="Proteomes" id="UP000663889"/>
    </source>
</evidence>
<keyword evidence="6" id="KW-0325">Glycoprotein</keyword>
<evidence type="ECO:0000256" key="3">
    <source>
        <dbReference type="ARBA" id="ARBA00022692"/>
    </source>
</evidence>
<sequence length="117" mass="13494">MDANDKKSSNKQQNKKTIIRIIIEVIIAIIILIITIILYIYWEKLIINSVLKEIALKPDSTGYKTWLNPPTTITRAYRLFNVTNPMEIVTNPATTTINVQETRPYSYLLSLTKQNVQ</sequence>
<evidence type="ECO:0000256" key="5">
    <source>
        <dbReference type="ARBA" id="ARBA00023136"/>
    </source>
</evidence>
<dbReference type="PANTHER" id="PTHR11923:SF51">
    <property type="entry name" value="LYSOSOME MEMBRANE PROTEIN 2"/>
    <property type="match status" value="1"/>
</dbReference>
<evidence type="ECO:0000256" key="7">
    <source>
        <dbReference type="SAM" id="Phobius"/>
    </source>
</evidence>
<protein>
    <submittedName>
        <fullName evidence="9">Uncharacterized protein</fullName>
    </submittedName>
</protein>
<dbReference type="GO" id="GO:0016020">
    <property type="term" value="C:membrane"/>
    <property type="evidence" value="ECO:0007669"/>
    <property type="project" value="UniProtKB-SubCell"/>
</dbReference>
<comment type="similarity">
    <text evidence="2">Belongs to the CD36 family.</text>
</comment>
<dbReference type="EMBL" id="CAJNOU010000319">
    <property type="protein sequence ID" value="CAF0956990.1"/>
    <property type="molecule type" value="Genomic_DNA"/>
</dbReference>
<dbReference type="GO" id="GO:0005737">
    <property type="term" value="C:cytoplasm"/>
    <property type="evidence" value="ECO:0007669"/>
    <property type="project" value="TreeGrafter"/>
</dbReference>
<accession>A0A814DT94</accession>
<dbReference type="PANTHER" id="PTHR11923">
    <property type="entry name" value="SCAVENGER RECEPTOR CLASS B TYPE-1 SR-B1"/>
    <property type="match status" value="1"/>
</dbReference>
<keyword evidence="5 7" id="KW-0472">Membrane</keyword>